<reference evidence="3" key="3">
    <citation type="submission" date="2020-10" db="UniProtKB">
        <authorList>
            <consortium name="WormBaseParasite"/>
        </authorList>
    </citation>
    <scope>IDENTIFICATION</scope>
</reference>
<sequence>MILERLRGLRACHFYKTTSTLNTPFHYSTKASTIYICRSTRKKKKNEEYKR</sequence>
<gene>
    <name evidence="1" type="ORF">EgrG_000867200</name>
</gene>
<protein>
    <submittedName>
        <fullName evidence="1 3">Uncharacterized protein</fullName>
    </submittedName>
</protein>
<accession>A0A068W9G4</accession>
<name>A0A068W9G4_ECHGR</name>
<dbReference type="EMBL" id="LK028576">
    <property type="protein sequence ID" value="CDS16253.1"/>
    <property type="molecule type" value="Genomic_DNA"/>
</dbReference>
<evidence type="ECO:0000313" key="1">
    <source>
        <dbReference type="EMBL" id="CDS16253.1"/>
    </source>
</evidence>
<organism evidence="1">
    <name type="scientific">Echinococcus granulosus</name>
    <name type="common">Hydatid tapeworm</name>
    <dbReference type="NCBI Taxonomy" id="6210"/>
    <lineage>
        <taxon>Eukaryota</taxon>
        <taxon>Metazoa</taxon>
        <taxon>Spiralia</taxon>
        <taxon>Lophotrochozoa</taxon>
        <taxon>Platyhelminthes</taxon>
        <taxon>Cestoda</taxon>
        <taxon>Eucestoda</taxon>
        <taxon>Cyclophyllidea</taxon>
        <taxon>Taeniidae</taxon>
        <taxon>Echinococcus</taxon>
        <taxon>Echinococcus granulosus group</taxon>
    </lineage>
</organism>
<dbReference type="Proteomes" id="UP000492820">
    <property type="component" value="Unassembled WGS sequence"/>
</dbReference>
<reference evidence="1 2" key="1">
    <citation type="journal article" date="2013" name="Nature">
        <title>The genomes of four tapeworm species reveal adaptations to parasitism.</title>
        <authorList>
            <person name="Tsai I.J."/>
            <person name="Zarowiecki M."/>
            <person name="Holroyd N."/>
            <person name="Garciarrubio A."/>
            <person name="Sanchez-Flores A."/>
            <person name="Brooks K.L."/>
            <person name="Tracey A."/>
            <person name="Bobes R.J."/>
            <person name="Fragoso G."/>
            <person name="Sciutto E."/>
            <person name="Aslett M."/>
            <person name="Beasley H."/>
            <person name="Bennett H.M."/>
            <person name="Cai J."/>
            <person name="Camicia F."/>
            <person name="Clark R."/>
            <person name="Cucher M."/>
            <person name="De Silva N."/>
            <person name="Day T.A."/>
            <person name="Deplazes P."/>
            <person name="Estrada K."/>
            <person name="Fernandez C."/>
            <person name="Holland P.W."/>
            <person name="Hou J."/>
            <person name="Hu S."/>
            <person name="Huckvale T."/>
            <person name="Hung S.S."/>
            <person name="Kamenetzky L."/>
            <person name="Keane J.A."/>
            <person name="Kiss F."/>
            <person name="Koziol U."/>
            <person name="Lambert O."/>
            <person name="Liu K."/>
            <person name="Luo X."/>
            <person name="Luo Y."/>
            <person name="Macchiaroli N."/>
            <person name="Nichol S."/>
            <person name="Paps J."/>
            <person name="Parkinson J."/>
            <person name="Pouchkina-Stantcheva N."/>
            <person name="Riddiford N."/>
            <person name="Rosenzvit M."/>
            <person name="Salinas G."/>
            <person name="Wasmuth J.D."/>
            <person name="Zamanian M."/>
            <person name="Zheng Y."/>
            <person name="Cai X."/>
            <person name="Soberon X."/>
            <person name="Olson P.D."/>
            <person name="Laclette J.P."/>
            <person name="Brehm K."/>
            <person name="Berriman M."/>
            <person name="Garciarrubio A."/>
            <person name="Bobes R.J."/>
            <person name="Fragoso G."/>
            <person name="Sanchez-Flores A."/>
            <person name="Estrada K."/>
            <person name="Cevallos M.A."/>
            <person name="Morett E."/>
            <person name="Gonzalez V."/>
            <person name="Portillo T."/>
            <person name="Ochoa-Leyva A."/>
            <person name="Jose M.V."/>
            <person name="Sciutto E."/>
            <person name="Landa A."/>
            <person name="Jimenez L."/>
            <person name="Valdes V."/>
            <person name="Carrero J.C."/>
            <person name="Larralde C."/>
            <person name="Morales-Montor J."/>
            <person name="Limon-Lason J."/>
            <person name="Soberon X."/>
            <person name="Laclette J.P."/>
        </authorList>
    </citation>
    <scope>NUCLEOTIDE SEQUENCE [LARGE SCALE GENOMIC DNA]</scope>
</reference>
<proteinExistence type="predicted"/>
<evidence type="ECO:0000313" key="3">
    <source>
        <dbReference type="WBParaSite" id="EgrG_000867200"/>
    </source>
</evidence>
<dbReference type="AlphaFoldDB" id="A0A068W9G4"/>
<evidence type="ECO:0000313" key="2">
    <source>
        <dbReference type="Proteomes" id="UP000492820"/>
    </source>
</evidence>
<dbReference type="WBParaSite" id="EgrG_000867200">
    <property type="protein sequence ID" value="EgrG_000867200"/>
    <property type="gene ID" value="EgrG_000867200"/>
</dbReference>
<reference evidence="1" key="2">
    <citation type="submission" date="2014-06" db="EMBL/GenBank/DDBJ databases">
        <authorList>
            <person name="Aslett M."/>
        </authorList>
    </citation>
    <scope>NUCLEOTIDE SEQUENCE</scope>
</reference>